<dbReference type="EMBL" id="CAWUHD010000030">
    <property type="protein sequence ID" value="CAK7219069.1"/>
    <property type="molecule type" value="Genomic_DNA"/>
</dbReference>
<dbReference type="InterPro" id="IPR006076">
    <property type="entry name" value="FAD-dep_OxRdtase"/>
</dbReference>
<dbReference type="SUPFAM" id="SSF51905">
    <property type="entry name" value="FAD/NAD(P)-binding domain"/>
    <property type="match status" value="1"/>
</dbReference>
<dbReference type="InterPro" id="IPR045170">
    <property type="entry name" value="MTOX"/>
</dbReference>
<name>A0ABP0BHG2_9PEZI</name>
<comment type="similarity">
    <text evidence="2">Belongs to the MSOX/MTOX family.</text>
</comment>
<dbReference type="PANTHER" id="PTHR10961:SF46">
    <property type="entry name" value="PEROXISOMAL SARCOSINE OXIDASE"/>
    <property type="match status" value="1"/>
</dbReference>
<keyword evidence="9" id="KW-1185">Reference proteome</keyword>
<evidence type="ECO:0000259" key="7">
    <source>
        <dbReference type="Pfam" id="PF01266"/>
    </source>
</evidence>
<protein>
    <recommendedName>
        <fullName evidence="7">FAD dependent oxidoreductase domain-containing protein</fullName>
    </recommendedName>
</protein>
<keyword evidence="3" id="KW-0285">Flavoprotein</keyword>
<feature type="domain" description="FAD dependent oxidoreductase" evidence="7">
    <location>
        <begin position="9"/>
        <end position="431"/>
    </location>
</feature>
<feature type="region of interest" description="Disordered" evidence="6">
    <location>
        <begin position="38"/>
        <end position="58"/>
    </location>
</feature>
<comment type="cofactor">
    <cofactor evidence="1">
        <name>FAD</name>
        <dbReference type="ChEBI" id="CHEBI:57692"/>
    </cofactor>
</comment>
<reference evidence="8 9" key="1">
    <citation type="submission" date="2024-01" db="EMBL/GenBank/DDBJ databases">
        <authorList>
            <person name="Allen C."/>
            <person name="Tagirdzhanova G."/>
        </authorList>
    </citation>
    <scope>NUCLEOTIDE SEQUENCE [LARGE SCALE GENOMIC DNA]</scope>
</reference>
<dbReference type="Pfam" id="PF01266">
    <property type="entry name" value="DAO"/>
    <property type="match status" value="1"/>
</dbReference>
<gene>
    <name evidence="8" type="ORF">SEUCBS140593_003764</name>
</gene>
<evidence type="ECO:0000256" key="4">
    <source>
        <dbReference type="ARBA" id="ARBA00022827"/>
    </source>
</evidence>
<dbReference type="InterPro" id="IPR036188">
    <property type="entry name" value="FAD/NAD-bd_sf"/>
</dbReference>
<evidence type="ECO:0000256" key="2">
    <source>
        <dbReference type="ARBA" id="ARBA00010989"/>
    </source>
</evidence>
<dbReference type="Gene3D" id="3.30.9.10">
    <property type="entry name" value="D-Amino Acid Oxidase, subunit A, domain 2"/>
    <property type="match status" value="1"/>
</dbReference>
<accession>A0ABP0BHG2</accession>
<dbReference type="PANTHER" id="PTHR10961">
    <property type="entry name" value="PEROXISOMAL SARCOSINE OXIDASE"/>
    <property type="match status" value="1"/>
</dbReference>
<keyword evidence="5" id="KW-0560">Oxidoreductase</keyword>
<sequence length="493" mass="51834">MTFTPPTSVLVLGSGVFGLSTAEALSRRPAFANTSITVVDRGSGGDQEDDSQHFPARDAASIDSSRIIRADYADPAYAALADEAQAFWRGTTKPADRAGDDDYIGGGRRYSESGLVVVADKGPKTPGKKTGMDYVRESWTNVQALAARDPYLATKLQELPDAEAIRAVVGTGGTTGDWGYLNGASGWADAAASMAWVLRRVQASGRVTFVRGKVVALETDTSDSLSPRVTGVRLDDGRTLTADLTIAATGAWTESLVGGGLPDTTNPLAGSLAATGQVLGYVPLASDDEHAKVAGMPVVLNLTTGLFVIPPAKDSRELKVARHAYGYVNPVLASGSAAGAPSFPLTHLDDPQLVIPAEGAADLRRGLRQMVPLPGLVDRPFAKTRICWYTDTPTGDFLVDYHPGLQGLFVATGGSGHAFKFLPVIGEKVVDCVVGQRPEAFAEKWAWRTTAANAAASAGEGRPGWATVVTEDGSRGDRPGRLLREELNKEKAA</sequence>
<feature type="region of interest" description="Disordered" evidence="6">
    <location>
        <begin position="455"/>
        <end position="493"/>
    </location>
</feature>
<evidence type="ECO:0000256" key="5">
    <source>
        <dbReference type="ARBA" id="ARBA00023002"/>
    </source>
</evidence>
<evidence type="ECO:0000313" key="8">
    <source>
        <dbReference type="EMBL" id="CAK7219069.1"/>
    </source>
</evidence>
<proteinExistence type="inferred from homology"/>
<dbReference type="Gene3D" id="3.50.50.60">
    <property type="entry name" value="FAD/NAD(P)-binding domain"/>
    <property type="match status" value="1"/>
</dbReference>
<comment type="caution">
    <text evidence="8">The sequence shown here is derived from an EMBL/GenBank/DDBJ whole genome shotgun (WGS) entry which is preliminary data.</text>
</comment>
<evidence type="ECO:0000313" key="9">
    <source>
        <dbReference type="Proteomes" id="UP001642482"/>
    </source>
</evidence>
<keyword evidence="4" id="KW-0274">FAD</keyword>
<organism evidence="8 9">
    <name type="scientific">Sporothrix eucalyptigena</name>
    <dbReference type="NCBI Taxonomy" id="1812306"/>
    <lineage>
        <taxon>Eukaryota</taxon>
        <taxon>Fungi</taxon>
        <taxon>Dikarya</taxon>
        <taxon>Ascomycota</taxon>
        <taxon>Pezizomycotina</taxon>
        <taxon>Sordariomycetes</taxon>
        <taxon>Sordariomycetidae</taxon>
        <taxon>Ophiostomatales</taxon>
        <taxon>Ophiostomataceae</taxon>
        <taxon>Sporothrix</taxon>
    </lineage>
</organism>
<dbReference type="Proteomes" id="UP001642482">
    <property type="component" value="Unassembled WGS sequence"/>
</dbReference>
<evidence type="ECO:0000256" key="1">
    <source>
        <dbReference type="ARBA" id="ARBA00001974"/>
    </source>
</evidence>
<evidence type="ECO:0000256" key="6">
    <source>
        <dbReference type="SAM" id="MobiDB-lite"/>
    </source>
</evidence>
<evidence type="ECO:0000256" key="3">
    <source>
        <dbReference type="ARBA" id="ARBA00022630"/>
    </source>
</evidence>
<feature type="compositionally biased region" description="Basic and acidic residues" evidence="6">
    <location>
        <begin position="472"/>
        <end position="493"/>
    </location>
</feature>